<proteinExistence type="predicted"/>
<dbReference type="KEGG" id="nga:Ngar_c07890"/>
<dbReference type="NCBIfam" id="TIGR01766">
    <property type="entry name" value="IS200/IS605 family accessory protein TnpB-like domain"/>
    <property type="match status" value="1"/>
</dbReference>
<evidence type="ECO:0000256" key="1">
    <source>
        <dbReference type="ARBA" id="ARBA00023125"/>
    </source>
</evidence>
<keyword evidence="4" id="KW-1185">Reference proteome</keyword>
<dbReference type="HOGENOM" id="CLU_032903_9_3_2"/>
<gene>
    <name evidence="3" type="ordered locus">Ngar_c07890</name>
</gene>
<dbReference type="Pfam" id="PF07282">
    <property type="entry name" value="Cas12f1-like_TNB"/>
    <property type="match status" value="1"/>
</dbReference>
<protein>
    <submittedName>
        <fullName evidence="3">Putative transposase, IS605 OrfB</fullName>
    </submittedName>
</protein>
<evidence type="ECO:0000259" key="2">
    <source>
        <dbReference type="Pfam" id="PF07282"/>
    </source>
</evidence>
<sequence length="149" mass="17571">MYERIHNKRRDFLHKLSNYYSSRYDLIFLERLRVANLTKNHRLARKILDASWSTFKQMLQYKANRVVEVEPAYSSVDCSRCGHPVPKSLAVRTHVCTECGAVLDRDYNSAINILKRGLESLVLLLLLLLLPVERREVTRLWRSYYNSGR</sequence>
<dbReference type="EMBL" id="CP002408">
    <property type="protein sequence ID" value="AFU57731.1"/>
    <property type="molecule type" value="Genomic_DNA"/>
</dbReference>
<evidence type="ECO:0000313" key="3">
    <source>
        <dbReference type="EMBL" id="AFU57731.1"/>
    </source>
</evidence>
<reference evidence="3 4" key="1">
    <citation type="journal article" date="2012" name="Environ. Microbiol.">
        <title>The genome of the ammonia-oxidizing Candidatus Nitrososphaera gargensis: insights into metabolic versatility and environmental adaptations.</title>
        <authorList>
            <person name="Spang A."/>
            <person name="Poehlein A."/>
            <person name="Offre P."/>
            <person name="Zumbragel S."/>
            <person name="Haider S."/>
            <person name="Rychlik N."/>
            <person name="Nowka B."/>
            <person name="Schmeisser C."/>
            <person name="Lebedeva E.V."/>
            <person name="Rattei T."/>
            <person name="Bohm C."/>
            <person name="Schmid M."/>
            <person name="Galushko A."/>
            <person name="Hatzenpichler R."/>
            <person name="Weinmaier T."/>
            <person name="Daniel R."/>
            <person name="Schleper C."/>
            <person name="Spieck E."/>
            <person name="Streit W."/>
            <person name="Wagner M."/>
        </authorList>
    </citation>
    <scope>NUCLEOTIDE SEQUENCE [LARGE SCALE GENOMIC DNA]</scope>
    <source>
        <strain evidence="4">Ga9.2</strain>
    </source>
</reference>
<keyword evidence="1" id="KW-0238">DNA-binding</keyword>
<name>K0I8Z3_NITGG</name>
<accession>K0I8Z3</accession>
<dbReference type="Proteomes" id="UP000008037">
    <property type="component" value="Chromosome"/>
</dbReference>
<dbReference type="InParanoid" id="K0I8Z3"/>
<dbReference type="InterPro" id="IPR010095">
    <property type="entry name" value="Cas12f1-like_TNB"/>
</dbReference>
<dbReference type="STRING" id="1237085.Ngar_c07890"/>
<organism evidence="3 4">
    <name type="scientific">Nitrososphaera gargensis (strain Ga9.2)</name>
    <dbReference type="NCBI Taxonomy" id="1237085"/>
    <lineage>
        <taxon>Archaea</taxon>
        <taxon>Nitrososphaerota</taxon>
        <taxon>Nitrososphaeria</taxon>
        <taxon>Nitrososphaerales</taxon>
        <taxon>Nitrososphaeraceae</taxon>
        <taxon>Nitrososphaera</taxon>
    </lineage>
</organism>
<dbReference type="BioCyc" id="CNIT1237085:G1324-787-MONOMER"/>
<dbReference type="AlphaFoldDB" id="K0I8Z3"/>
<feature type="domain" description="Cas12f1-like TNB" evidence="2">
    <location>
        <begin position="52"/>
        <end position="113"/>
    </location>
</feature>
<evidence type="ECO:0000313" key="4">
    <source>
        <dbReference type="Proteomes" id="UP000008037"/>
    </source>
</evidence>
<dbReference type="GO" id="GO:0003677">
    <property type="term" value="F:DNA binding"/>
    <property type="evidence" value="ECO:0007669"/>
    <property type="project" value="UniProtKB-KW"/>
</dbReference>
<dbReference type="NCBIfam" id="NF040570">
    <property type="entry name" value="guided_TnpB"/>
    <property type="match status" value="1"/>
</dbReference>